<evidence type="ECO:0000256" key="2">
    <source>
        <dbReference type="ARBA" id="ARBA00022553"/>
    </source>
</evidence>
<evidence type="ECO:0000313" key="6">
    <source>
        <dbReference type="Proteomes" id="UP000481033"/>
    </source>
</evidence>
<sequence length="504" mass="55374">MANHNPDIPNLLQRFSQIGITLWCDNGQLRFRGPKGALTPDLKAELQQHKQAILAFFGQGSVDTSPSSPLNLSSFYQKPTLASLNQVIANALENKGTEGNAIATATTTEQLLQEAMAQLKDIPDSIHFVPAQKEPIAIFLTGATGFLGTYLLNDLLEQTQATIYCLVRAPNLNTGQERLQAKLKAYGLWQETQGTRIIPVLGDLAEPLLGLSLDQFQQLAYAIDIIYHNGALVNFVYPYTALKATNVNGTREILKLATIHKIKPLHYVSTIGVFLSSHLAADHVIYEQDSLDHGGTLYGGYSQSKWVAEKLVSLASERGLPVSIYRPGTITGHSQTGVCSTQDWLSLTLKSAVLLKALPAIDTVLEMTPVDYVSQGIIYLSRQPSSLHQCFHLVNPYPCHWHQLTDFLSNFGYQIQLVTFEQWAQQVETYTTESSSSIANILPILQAHGSGSNQVKFNSENAVHALAKAQISCPPVSSQLLHPQLSYFIHHDFLPAPPARISVN</sequence>
<organism evidence="5 6">
    <name type="scientific">Adonisia turfae CCMR0081</name>
    <dbReference type="NCBI Taxonomy" id="2292702"/>
    <lineage>
        <taxon>Bacteria</taxon>
        <taxon>Bacillati</taxon>
        <taxon>Cyanobacteriota</taxon>
        <taxon>Adonisia</taxon>
        <taxon>Adonisia turfae</taxon>
    </lineage>
</organism>
<keyword evidence="1" id="KW-0596">Phosphopantetheine</keyword>
<keyword evidence="2" id="KW-0597">Phosphoprotein</keyword>
<keyword evidence="6" id="KW-1185">Reference proteome</keyword>
<dbReference type="RefSeq" id="WP_163697480.1">
    <property type="nucleotide sequence ID" value="NZ_QXHD01000004.1"/>
</dbReference>
<dbReference type="InterPro" id="IPR010080">
    <property type="entry name" value="Thioester_reductase-like_dom"/>
</dbReference>
<proteinExistence type="predicted"/>
<evidence type="ECO:0000259" key="4">
    <source>
        <dbReference type="Pfam" id="PF18563"/>
    </source>
</evidence>
<dbReference type="Gene3D" id="1.10.10.1830">
    <property type="entry name" value="Non-ribosomal peptide synthase, adenylation domain"/>
    <property type="match status" value="1"/>
</dbReference>
<evidence type="ECO:0000256" key="1">
    <source>
        <dbReference type="ARBA" id="ARBA00022450"/>
    </source>
</evidence>
<evidence type="ECO:0000313" key="5">
    <source>
        <dbReference type="EMBL" id="NEZ55581.1"/>
    </source>
</evidence>
<feature type="domain" description="TubC N-terminal docking" evidence="4">
    <location>
        <begin position="8"/>
        <end position="59"/>
    </location>
</feature>
<dbReference type="InterPro" id="IPR036291">
    <property type="entry name" value="NAD(P)-bd_dom_sf"/>
</dbReference>
<accession>A0A6M0RIU6</accession>
<dbReference type="Pfam" id="PF07993">
    <property type="entry name" value="NAD_binding_4"/>
    <property type="match status" value="1"/>
</dbReference>
<dbReference type="EMBL" id="QXHD01000004">
    <property type="protein sequence ID" value="NEZ55581.1"/>
    <property type="molecule type" value="Genomic_DNA"/>
</dbReference>
<protein>
    <submittedName>
        <fullName evidence="5">NAD-dependent epimerase/dehydratase family protein</fullName>
    </submittedName>
</protein>
<dbReference type="PANTHER" id="PTHR44845:SF6">
    <property type="entry name" value="BETA-ALANINE-ACTIVATING ENZYME"/>
    <property type="match status" value="1"/>
</dbReference>
<dbReference type="InterPro" id="IPR041464">
    <property type="entry name" value="TubC_N"/>
</dbReference>
<dbReference type="Pfam" id="PF18563">
    <property type="entry name" value="TubC_N"/>
    <property type="match status" value="1"/>
</dbReference>
<dbReference type="SUPFAM" id="SSF51735">
    <property type="entry name" value="NAD(P)-binding Rossmann-fold domains"/>
    <property type="match status" value="1"/>
</dbReference>
<reference evidence="5 6" key="1">
    <citation type="journal article" date="2020" name="Microb. Ecol.">
        <title>Ecogenomics of the Marine Benthic Filamentous Cyanobacterium Adonisia.</title>
        <authorList>
            <person name="Walter J.M."/>
            <person name="Coutinho F.H."/>
            <person name="Leomil L."/>
            <person name="Hargreaves P.I."/>
            <person name="Campeao M.E."/>
            <person name="Vieira V.V."/>
            <person name="Silva B.S."/>
            <person name="Fistarol G.O."/>
            <person name="Salomon P.S."/>
            <person name="Sawabe T."/>
            <person name="Mino S."/>
            <person name="Hosokawa M."/>
            <person name="Miyashita H."/>
            <person name="Maruyama F."/>
            <person name="van Verk M.C."/>
            <person name="Dutilh B.E."/>
            <person name="Thompson C.C."/>
            <person name="Thompson F.L."/>
        </authorList>
    </citation>
    <scope>NUCLEOTIDE SEQUENCE [LARGE SCALE GENOMIC DNA]</scope>
    <source>
        <strain evidence="5 6">CCMR0081</strain>
    </source>
</reference>
<dbReference type="AlphaFoldDB" id="A0A6M0RIU6"/>
<dbReference type="PANTHER" id="PTHR44845">
    <property type="entry name" value="CARRIER DOMAIN-CONTAINING PROTEIN"/>
    <property type="match status" value="1"/>
</dbReference>
<dbReference type="Gene3D" id="3.40.50.720">
    <property type="entry name" value="NAD(P)-binding Rossmann-like Domain"/>
    <property type="match status" value="1"/>
</dbReference>
<name>A0A6M0RIU6_9CYAN</name>
<evidence type="ECO:0000259" key="3">
    <source>
        <dbReference type="Pfam" id="PF07993"/>
    </source>
</evidence>
<feature type="domain" description="Thioester reductase (TE)" evidence="3">
    <location>
        <begin position="140"/>
        <end position="376"/>
    </location>
</feature>
<dbReference type="InterPro" id="IPR013120">
    <property type="entry name" value="FAR_NAD-bd"/>
</dbReference>
<dbReference type="InterPro" id="IPR044894">
    <property type="entry name" value="TubC_N_sf"/>
</dbReference>
<dbReference type="NCBIfam" id="TIGR01746">
    <property type="entry name" value="Thioester-redct"/>
    <property type="match status" value="1"/>
</dbReference>
<dbReference type="CDD" id="cd05235">
    <property type="entry name" value="SDR_e1"/>
    <property type="match status" value="1"/>
</dbReference>
<gene>
    <name evidence="5" type="ORF">DXZ20_07840</name>
</gene>
<dbReference type="Proteomes" id="UP000481033">
    <property type="component" value="Unassembled WGS sequence"/>
</dbReference>
<comment type="caution">
    <text evidence="5">The sequence shown here is derived from an EMBL/GenBank/DDBJ whole genome shotgun (WGS) entry which is preliminary data.</text>
</comment>